<keyword evidence="1" id="KW-0472">Membrane</keyword>
<evidence type="ECO:0008006" key="4">
    <source>
        <dbReference type="Google" id="ProtNLM"/>
    </source>
</evidence>
<organism evidence="2 3">
    <name type="scientific">Trifolium pratense</name>
    <name type="common">Red clover</name>
    <dbReference type="NCBI Taxonomy" id="57577"/>
    <lineage>
        <taxon>Eukaryota</taxon>
        <taxon>Viridiplantae</taxon>
        <taxon>Streptophyta</taxon>
        <taxon>Embryophyta</taxon>
        <taxon>Tracheophyta</taxon>
        <taxon>Spermatophyta</taxon>
        <taxon>Magnoliopsida</taxon>
        <taxon>eudicotyledons</taxon>
        <taxon>Gunneridae</taxon>
        <taxon>Pentapetalae</taxon>
        <taxon>rosids</taxon>
        <taxon>fabids</taxon>
        <taxon>Fabales</taxon>
        <taxon>Fabaceae</taxon>
        <taxon>Papilionoideae</taxon>
        <taxon>50 kb inversion clade</taxon>
        <taxon>NPAAA clade</taxon>
        <taxon>Hologalegina</taxon>
        <taxon>IRL clade</taxon>
        <taxon>Trifolieae</taxon>
        <taxon>Trifolium</taxon>
    </lineage>
</organism>
<feature type="transmembrane region" description="Helical" evidence="1">
    <location>
        <begin position="63"/>
        <end position="87"/>
    </location>
</feature>
<dbReference type="Proteomes" id="UP000236291">
    <property type="component" value="Unassembled WGS sequence"/>
</dbReference>
<keyword evidence="1" id="KW-0812">Transmembrane</keyword>
<proteinExistence type="predicted"/>
<name>A0A2K3MZS1_TRIPR</name>
<protein>
    <recommendedName>
        <fullName evidence="4">Transmembrane protein</fullName>
    </recommendedName>
</protein>
<reference evidence="2 3" key="2">
    <citation type="journal article" date="2017" name="Front. Plant Sci.">
        <title>Gene Classification and Mining of Molecular Markers Useful in Red Clover (Trifolium pratense) Breeding.</title>
        <authorList>
            <person name="Istvanek J."/>
            <person name="Dluhosova J."/>
            <person name="Dluhos P."/>
            <person name="Patkova L."/>
            <person name="Nedelnik J."/>
            <person name="Repkova J."/>
        </authorList>
    </citation>
    <scope>NUCLEOTIDE SEQUENCE [LARGE SCALE GENOMIC DNA]</scope>
    <source>
        <strain evidence="3">cv. Tatra</strain>
        <tissue evidence="2">Young leaves</tissue>
    </source>
</reference>
<reference evidence="2 3" key="1">
    <citation type="journal article" date="2014" name="Am. J. Bot.">
        <title>Genome assembly and annotation for red clover (Trifolium pratense; Fabaceae).</title>
        <authorList>
            <person name="Istvanek J."/>
            <person name="Jaros M."/>
            <person name="Krenek A."/>
            <person name="Repkova J."/>
        </authorList>
    </citation>
    <scope>NUCLEOTIDE SEQUENCE [LARGE SCALE GENOMIC DNA]</scope>
    <source>
        <strain evidence="3">cv. Tatra</strain>
        <tissue evidence="2">Young leaves</tissue>
    </source>
</reference>
<dbReference type="EMBL" id="ASHM01014348">
    <property type="protein sequence ID" value="PNX96290.1"/>
    <property type="molecule type" value="Genomic_DNA"/>
</dbReference>
<sequence>MGDDIDCCCSSLFGWWCWVVLVAGGDYRLFGVVVVGDCLMFWGGGGFFSSLCWFPNPLGFAGFLYLVDLYRVGVDCLVVVGLAVGFFSSLCWFPNPLGFASFLYLVDLYRIGVNCLETDCKLRRICLGFLSTVAPSSLAHRVAFWILMGRSLLIRDRELASSDIFLGRMMSSLVVWKLRSILLRMGLELDLY</sequence>
<evidence type="ECO:0000313" key="3">
    <source>
        <dbReference type="Proteomes" id="UP000236291"/>
    </source>
</evidence>
<evidence type="ECO:0000313" key="2">
    <source>
        <dbReference type="EMBL" id="PNX96290.1"/>
    </source>
</evidence>
<evidence type="ECO:0000256" key="1">
    <source>
        <dbReference type="SAM" id="Phobius"/>
    </source>
</evidence>
<comment type="caution">
    <text evidence="2">The sequence shown here is derived from an EMBL/GenBank/DDBJ whole genome shotgun (WGS) entry which is preliminary data.</text>
</comment>
<accession>A0A2K3MZS1</accession>
<keyword evidence="1" id="KW-1133">Transmembrane helix</keyword>
<gene>
    <name evidence="2" type="ORF">L195_g019493</name>
</gene>
<dbReference type="AlphaFoldDB" id="A0A2K3MZS1"/>